<dbReference type="GO" id="GO:0007100">
    <property type="term" value="P:mitotic centrosome separation"/>
    <property type="evidence" value="ECO:0007669"/>
    <property type="project" value="TreeGrafter"/>
</dbReference>
<keyword evidence="5" id="KW-0493">Microtubule</keyword>
<dbReference type="Gene3D" id="6.10.250.1080">
    <property type="match status" value="1"/>
</dbReference>
<keyword evidence="4" id="KW-0963">Cytoplasm</keyword>
<dbReference type="GO" id="GO:0007020">
    <property type="term" value="P:microtubule nucleation"/>
    <property type="evidence" value="ECO:0007669"/>
    <property type="project" value="TreeGrafter"/>
</dbReference>
<evidence type="ECO:0000256" key="2">
    <source>
        <dbReference type="ARBA" id="ARBA00004300"/>
    </source>
</evidence>
<evidence type="ECO:0000256" key="3">
    <source>
        <dbReference type="ARBA" id="ARBA00007429"/>
    </source>
</evidence>
<dbReference type="PANTHER" id="PTHR10921:SF1">
    <property type="entry name" value="NUCLEAR DISTRIBUTION PROTEIN NUDE HOMOLOG"/>
    <property type="match status" value="1"/>
</dbReference>
<dbReference type="GO" id="GO:0008017">
    <property type="term" value="F:microtubule binding"/>
    <property type="evidence" value="ECO:0007669"/>
    <property type="project" value="InterPro"/>
</dbReference>
<evidence type="ECO:0000256" key="1">
    <source>
        <dbReference type="ARBA" id="ARBA00004186"/>
    </source>
</evidence>
<organism evidence="11">
    <name type="scientific">Trichuris suis</name>
    <name type="common">pig whipworm</name>
    <dbReference type="NCBI Taxonomy" id="68888"/>
    <lineage>
        <taxon>Eukaryota</taxon>
        <taxon>Metazoa</taxon>
        <taxon>Ecdysozoa</taxon>
        <taxon>Nematoda</taxon>
        <taxon>Enoplea</taxon>
        <taxon>Dorylaimia</taxon>
        <taxon>Trichinellida</taxon>
        <taxon>Trichuridae</taxon>
        <taxon>Trichuris</taxon>
    </lineage>
</organism>
<dbReference type="GO" id="GO:0051642">
    <property type="term" value="P:centrosome localization"/>
    <property type="evidence" value="ECO:0007669"/>
    <property type="project" value="TreeGrafter"/>
</dbReference>
<evidence type="ECO:0000313" key="11">
    <source>
        <dbReference type="EMBL" id="KFD62985.1"/>
    </source>
</evidence>
<sequence>LQSYILYCSRLFCPRLFSGEALVDKLAGHGTGYRWMMSELASLTKEVNHWKSLAEEYRVNLLAVQEELVDYQAGSHDLEAELENQLDEAETKNEKLARSNQCLRMECDRLKNKLDGLQLERCEQVRRLEAELDRVVVERDGLQRYAIERNALLECEVDEKESLREYIQRLKDETRDLRLELHVKDRAADHQAGFTNKSTASLAHVLNGEVKKDRRFSLQSSAASANNATQSGSTMTSRIPAFNILTDFWRKNNKKSKK</sequence>
<dbReference type="InterPro" id="IPR006964">
    <property type="entry name" value="NUDE_dom"/>
</dbReference>
<dbReference type="GO" id="GO:0047496">
    <property type="term" value="P:vesicle transport along microtubule"/>
    <property type="evidence" value="ECO:0007669"/>
    <property type="project" value="TreeGrafter"/>
</dbReference>
<dbReference type="Pfam" id="PF04880">
    <property type="entry name" value="NUDE_C"/>
    <property type="match status" value="1"/>
</dbReference>
<proteinExistence type="inferred from homology"/>
<reference evidence="11 12" key="1">
    <citation type="journal article" date="2014" name="Nat. Genet.">
        <title>Genome and transcriptome of the porcine whipworm Trichuris suis.</title>
        <authorList>
            <person name="Jex A.R."/>
            <person name="Nejsum P."/>
            <person name="Schwarz E.M."/>
            <person name="Hu L."/>
            <person name="Young N.D."/>
            <person name="Hall R.S."/>
            <person name="Korhonen P.K."/>
            <person name="Liao S."/>
            <person name="Thamsborg S."/>
            <person name="Xia J."/>
            <person name="Xu P."/>
            <person name="Wang S."/>
            <person name="Scheerlinck J.P."/>
            <person name="Hofmann A."/>
            <person name="Sternberg P.W."/>
            <person name="Wang J."/>
            <person name="Gasser R.B."/>
        </authorList>
    </citation>
    <scope>NUCLEOTIDE SEQUENCE [LARGE SCALE GENOMIC DNA]</scope>
    <source>
        <strain evidence="11">DCEP-RM93F</strain>
        <strain evidence="10">DCEP-RM93M</strain>
    </source>
</reference>
<evidence type="ECO:0000256" key="8">
    <source>
        <dbReference type="SAM" id="Coils"/>
    </source>
</evidence>
<dbReference type="EMBL" id="KL367583">
    <property type="protein sequence ID" value="KFD62985.1"/>
    <property type="molecule type" value="Genomic_DNA"/>
</dbReference>
<protein>
    <recommendedName>
        <fullName evidence="9">NUDE domain-containing protein</fullName>
    </recommendedName>
</protein>
<evidence type="ECO:0000256" key="4">
    <source>
        <dbReference type="ARBA" id="ARBA00022490"/>
    </source>
</evidence>
<dbReference type="GO" id="GO:0005813">
    <property type="term" value="C:centrosome"/>
    <property type="evidence" value="ECO:0007669"/>
    <property type="project" value="UniProtKB-SubCell"/>
</dbReference>
<keyword evidence="12" id="KW-1185">Reference proteome</keyword>
<dbReference type="GO" id="GO:0000776">
    <property type="term" value="C:kinetochore"/>
    <property type="evidence" value="ECO:0007669"/>
    <property type="project" value="TreeGrafter"/>
</dbReference>
<evidence type="ECO:0000256" key="6">
    <source>
        <dbReference type="ARBA" id="ARBA00023054"/>
    </source>
</evidence>
<dbReference type="GO" id="GO:0000132">
    <property type="term" value="P:establishment of mitotic spindle orientation"/>
    <property type="evidence" value="ECO:0007669"/>
    <property type="project" value="TreeGrafter"/>
</dbReference>
<feature type="domain" description="NUDE" evidence="9">
    <location>
        <begin position="146"/>
        <end position="228"/>
    </location>
</feature>
<dbReference type="GO" id="GO:0005871">
    <property type="term" value="C:kinesin complex"/>
    <property type="evidence" value="ECO:0007669"/>
    <property type="project" value="TreeGrafter"/>
</dbReference>
<evidence type="ECO:0000313" key="12">
    <source>
        <dbReference type="Proteomes" id="UP000030764"/>
    </source>
</evidence>
<evidence type="ECO:0000256" key="5">
    <source>
        <dbReference type="ARBA" id="ARBA00022701"/>
    </source>
</evidence>
<feature type="coiled-coil region" evidence="8">
    <location>
        <begin position="153"/>
        <end position="180"/>
    </location>
</feature>
<dbReference type="InterPro" id="IPR033494">
    <property type="entry name" value="NUDE"/>
</dbReference>
<keyword evidence="7" id="KW-0206">Cytoskeleton</keyword>
<dbReference type="PANTHER" id="PTHR10921">
    <property type="entry name" value="NUCLEAR DISTRIBUTION PROTEIN NUDE HOMOLOG 1"/>
    <property type="match status" value="1"/>
</dbReference>
<feature type="non-terminal residue" evidence="11">
    <location>
        <position position="1"/>
    </location>
</feature>
<keyword evidence="6 8" id="KW-0175">Coiled coil</keyword>
<dbReference type="GO" id="GO:0005874">
    <property type="term" value="C:microtubule"/>
    <property type="evidence" value="ECO:0007669"/>
    <property type="project" value="UniProtKB-KW"/>
</dbReference>
<gene>
    <name evidence="10" type="ORF">M513_03608</name>
    <name evidence="11" type="ORF">M514_03608</name>
</gene>
<dbReference type="GO" id="GO:0007059">
    <property type="term" value="P:chromosome segregation"/>
    <property type="evidence" value="ECO:0007669"/>
    <property type="project" value="TreeGrafter"/>
</dbReference>
<evidence type="ECO:0000313" key="10">
    <source>
        <dbReference type="EMBL" id="KFD55556.1"/>
    </source>
</evidence>
<dbReference type="GO" id="GO:0016477">
    <property type="term" value="P:cell migration"/>
    <property type="evidence" value="ECO:0007669"/>
    <property type="project" value="TreeGrafter"/>
</dbReference>
<comment type="subcellular location">
    <subcellularLocation>
        <location evidence="2">Cytoplasm</location>
        <location evidence="2">Cytoskeleton</location>
        <location evidence="2">Microtubule organizing center</location>
        <location evidence="2">Centrosome</location>
    </subcellularLocation>
    <subcellularLocation>
        <location evidence="1">Cytoplasm</location>
        <location evidence="1">Cytoskeleton</location>
        <location evidence="1">Spindle</location>
    </subcellularLocation>
</comment>
<dbReference type="AlphaFoldDB" id="A0A085N0I9"/>
<feature type="coiled-coil region" evidence="8">
    <location>
        <begin position="75"/>
        <end position="120"/>
    </location>
</feature>
<accession>A0A085N0I9</accession>
<dbReference type="EMBL" id="KL363199">
    <property type="protein sequence ID" value="KFD55556.1"/>
    <property type="molecule type" value="Genomic_DNA"/>
</dbReference>
<dbReference type="Proteomes" id="UP000030764">
    <property type="component" value="Unassembled WGS sequence"/>
</dbReference>
<dbReference type="GO" id="GO:0005819">
    <property type="term" value="C:spindle"/>
    <property type="evidence" value="ECO:0007669"/>
    <property type="project" value="UniProtKB-SubCell"/>
</dbReference>
<comment type="similarity">
    <text evidence="3">Belongs to the nudE family.</text>
</comment>
<evidence type="ECO:0000256" key="7">
    <source>
        <dbReference type="ARBA" id="ARBA00023212"/>
    </source>
</evidence>
<dbReference type="Proteomes" id="UP000030758">
    <property type="component" value="Unassembled WGS sequence"/>
</dbReference>
<name>A0A085N0I9_9BILA</name>
<evidence type="ECO:0000259" key="9">
    <source>
        <dbReference type="Pfam" id="PF04880"/>
    </source>
</evidence>